<organism evidence="2 3">
    <name type="scientific">Ilex paraguariensis</name>
    <name type="common">yerba mate</name>
    <dbReference type="NCBI Taxonomy" id="185542"/>
    <lineage>
        <taxon>Eukaryota</taxon>
        <taxon>Viridiplantae</taxon>
        <taxon>Streptophyta</taxon>
        <taxon>Embryophyta</taxon>
        <taxon>Tracheophyta</taxon>
        <taxon>Spermatophyta</taxon>
        <taxon>Magnoliopsida</taxon>
        <taxon>eudicotyledons</taxon>
        <taxon>Gunneridae</taxon>
        <taxon>Pentapetalae</taxon>
        <taxon>asterids</taxon>
        <taxon>campanulids</taxon>
        <taxon>Aquifoliales</taxon>
        <taxon>Aquifoliaceae</taxon>
        <taxon>Ilex</taxon>
    </lineage>
</organism>
<dbReference type="AlphaFoldDB" id="A0ABC8RV44"/>
<gene>
    <name evidence="2" type="ORF">ILEXP_LOCUS13674</name>
</gene>
<evidence type="ECO:0000313" key="3">
    <source>
        <dbReference type="Proteomes" id="UP001642360"/>
    </source>
</evidence>
<comment type="caution">
    <text evidence="2">The sequence shown here is derived from an EMBL/GenBank/DDBJ whole genome shotgun (WGS) entry which is preliminary data.</text>
</comment>
<dbReference type="Proteomes" id="UP001642360">
    <property type="component" value="Unassembled WGS sequence"/>
</dbReference>
<feature type="region of interest" description="Disordered" evidence="1">
    <location>
        <begin position="81"/>
        <end position="140"/>
    </location>
</feature>
<name>A0ABC8RV44_9AQUA</name>
<sequence>MEPTNTANVNLPSMVIWFLHCCRNIDGSSHGKSPASNKSNFTEKALKLPEVKENVGKSPTFSKSNFTDKALKLPEVKENVQAAPVSKNEGPVHISEPGSHSSKAFPGSIIERTPNIGTNPIEQTAAHGSKPVSRFKMQRR</sequence>
<dbReference type="EMBL" id="CAUOFW020001510">
    <property type="protein sequence ID" value="CAK9145857.1"/>
    <property type="molecule type" value="Genomic_DNA"/>
</dbReference>
<keyword evidence="3" id="KW-1185">Reference proteome</keyword>
<protein>
    <submittedName>
        <fullName evidence="2">Uncharacterized protein</fullName>
    </submittedName>
</protein>
<evidence type="ECO:0000313" key="2">
    <source>
        <dbReference type="EMBL" id="CAK9145857.1"/>
    </source>
</evidence>
<evidence type="ECO:0000256" key="1">
    <source>
        <dbReference type="SAM" id="MobiDB-lite"/>
    </source>
</evidence>
<reference evidence="2 3" key="1">
    <citation type="submission" date="2024-02" db="EMBL/GenBank/DDBJ databases">
        <authorList>
            <person name="Vignale AGUSTIN F."/>
            <person name="Sosa J E."/>
            <person name="Modenutti C."/>
        </authorList>
    </citation>
    <scope>NUCLEOTIDE SEQUENCE [LARGE SCALE GENOMIC DNA]</scope>
</reference>
<accession>A0ABC8RV44</accession>
<proteinExistence type="predicted"/>